<dbReference type="OrthoDB" id="7025307at2"/>
<feature type="compositionally biased region" description="Basic and acidic residues" evidence="1">
    <location>
        <begin position="233"/>
        <end position="270"/>
    </location>
</feature>
<dbReference type="KEGG" id="tsy:THSYN_25030"/>
<dbReference type="PANTHER" id="PTHR35586">
    <property type="entry name" value="SLL1691 PROTEIN"/>
    <property type="match status" value="1"/>
</dbReference>
<dbReference type="RefSeq" id="WP_100921560.1">
    <property type="nucleotide sequence ID" value="NZ_CP020370.1"/>
</dbReference>
<protein>
    <recommendedName>
        <fullName evidence="4">DUF4351 domain-containing protein</fullName>
    </recommendedName>
</protein>
<evidence type="ECO:0000313" key="2">
    <source>
        <dbReference type="EMBL" id="AUB83885.1"/>
    </source>
</evidence>
<accession>A0A2K8UEC7</accession>
<gene>
    <name evidence="2" type="ORF">THSYN_25030</name>
</gene>
<dbReference type="AlphaFoldDB" id="A0A2K8UEC7"/>
<organism evidence="2 3">
    <name type="scientific">Candidatus Thiodictyon syntrophicum</name>
    <dbReference type="NCBI Taxonomy" id="1166950"/>
    <lineage>
        <taxon>Bacteria</taxon>
        <taxon>Pseudomonadati</taxon>
        <taxon>Pseudomonadota</taxon>
        <taxon>Gammaproteobacteria</taxon>
        <taxon>Chromatiales</taxon>
        <taxon>Chromatiaceae</taxon>
        <taxon>Thiodictyon</taxon>
    </lineage>
</organism>
<feature type="region of interest" description="Disordered" evidence="1">
    <location>
        <begin position="233"/>
        <end position="272"/>
    </location>
</feature>
<evidence type="ECO:0000256" key="1">
    <source>
        <dbReference type="SAM" id="MobiDB-lite"/>
    </source>
</evidence>
<dbReference type="Proteomes" id="UP000232638">
    <property type="component" value="Chromosome"/>
</dbReference>
<dbReference type="EMBL" id="CP020370">
    <property type="protein sequence ID" value="AUB83885.1"/>
    <property type="molecule type" value="Genomic_DNA"/>
</dbReference>
<evidence type="ECO:0000313" key="3">
    <source>
        <dbReference type="Proteomes" id="UP000232638"/>
    </source>
</evidence>
<reference evidence="2 3" key="1">
    <citation type="submission" date="2017-03" db="EMBL/GenBank/DDBJ databases">
        <title>Complete genome sequence of Candidatus 'Thiodictyon syntrophicum' sp. nov. strain Cad16T, a photolithoautotroph purple sulfur bacterium isolated from an alpine meromictic lake.</title>
        <authorList>
            <person name="Luedin S.M."/>
            <person name="Pothier J.F."/>
            <person name="Danza F."/>
            <person name="Storelli N."/>
            <person name="Wittwer M."/>
            <person name="Tonolla M."/>
        </authorList>
    </citation>
    <scope>NUCLEOTIDE SEQUENCE [LARGE SCALE GENOMIC DNA]</scope>
    <source>
        <strain evidence="2 3">Cad16T</strain>
    </source>
</reference>
<name>A0A2K8UEC7_9GAMM</name>
<evidence type="ECO:0008006" key="4">
    <source>
        <dbReference type="Google" id="ProtNLM"/>
    </source>
</evidence>
<sequence length="329" mass="37525">MSHDQNFKNLICDYPRESISFFAAAEAQAVDAGARLLPIREEQLKERLGERFRELDVPLLVEWPDGRRAALLFVLEEETDAARFSIHRLAHYCLDLAELYATERVVPVVIFLRPGGFPTRLVLGSETRTYLDFHYIACALKQIPARDHLHSTNLVARLNLPNMAYAPQDKLLVYAQALRGLLELEPAPEKRLKYIDFIDIYADLDDNERQLYTRLYPQEVTAMTGFAQRFTEQGRDEGRQQGRDEGLQQGRDEGLQQGRDEGLQQGRDEGLQQGLQRGEARIVTALLRLRFGDLPAAYRERIETADADTLLRWSERVLTAAGLDEALAD</sequence>
<proteinExistence type="predicted"/>
<keyword evidence="3" id="KW-1185">Reference proteome</keyword>
<dbReference type="PANTHER" id="PTHR35586:SF1">
    <property type="entry name" value="SLL1691 PROTEIN"/>
    <property type="match status" value="1"/>
</dbReference>